<dbReference type="Proteomes" id="UP000318626">
    <property type="component" value="Chromosome"/>
</dbReference>
<evidence type="ECO:0000313" key="3">
    <source>
        <dbReference type="Proteomes" id="UP000318626"/>
    </source>
</evidence>
<dbReference type="OrthoDB" id="68731at2"/>
<name>A0A518C8I5_9BACT</name>
<gene>
    <name evidence="2" type="ORF">Pan97_25680</name>
</gene>
<reference evidence="3" key="1">
    <citation type="submission" date="2019-02" db="EMBL/GenBank/DDBJ databases">
        <title>Deep-cultivation of Planctomycetes and their phenomic and genomic characterization uncovers novel biology.</title>
        <authorList>
            <person name="Wiegand S."/>
            <person name="Jogler M."/>
            <person name="Boedeker C."/>
            <person name="Pinto D."/>
            <person name="Vollmers J."/>
            <person name="Rivas-Marin E."/>
            <person name="Kohn T."/>
            <person name="Peeters S.H."/>
            <person name="Heuer A."/>
            <person name="Rast P."/>
            <person name="Oberbeckmann S."/>
            <person name="Bunk B."/>
            <person name="Jeske O."/>
            <person name="Meyerdierks A."/>
            <person name="Storesund J.E."/>
            <person name="Kallscheuer N."/>
            <person name="Luecker S."/>
            <person name="Lage O.M."/>
            <person name="Pohl T."/>
            <person name="Merkel B.J."/>
            <person name="Hornburger P."/>
            <person name="Mueller R.-W."/>
            <person name="Bruemmer F."/>
            <person name="Labrenz M."/>
            <person name="Spormann A.M."/>
            <person name="Op den Camp H."/>
            <person name="Overmann J."/>
            <person name="Amann R."/>
            <person name="Jetten M.S.M."/>
            <person name="Mascher T."/>
            <person name="Medema M.H."/>
            <person name="Devos D.P."/>
            <person name="Kaster A.-K."/>
            <person name="Ovreas L."/>
            <person name="Rohde M."/>
            <person name="Galperin M.Y."/>
            <person name="Jogler C."/>
        </authorList>
    </citation>
    <scope>NUCLEOTIDE SEQUENCE [LARGE SCALE GENOMIC DNA]</scope>
    <source>
        <strain evidence="3">Pan97</strain>
    </source>
</reference>
<protein>
    <submittedName>
        <fullName evidence="2">DinB superfamily protein</fullName>
    </submittedName>
</protein>
<dbReference type="Gene3D" id="1.20.120.450">
    <property type="entry name" value="dinb family like domain"/>
    <property type="match status" value="1"/>
</dbReference>
<dbReference type="EMBL" id="CP036289">
    <property type="protein sequence ID" value="QDU75535.1"/>
    <property type="molecule type" value="Genomic_DNA"/>
</dbReference>
<feature type="compositionally biased region" description="Basic and acidic residues" evidence="1">
    <location>
        <begin position="183"/>
        <end position="195"/>
    </location>
</feature>
<dbReference type="Pfam" id="PF07609">
    <property type="entry name" value="DUF1572"/>
    <property type="match status" value="1"/>
</dbReference>
<evidence type="ECO:0000313" key="2">
    <source>
        <dbReference type="EMBL" id="QDU75535.1"/>
    </source>
</evidence>
<dbReference type="KEGG" id="bvo:Pan97_25680"/>
<dbReference type="SUPFAM" id="SSF109854">
    <property type="entry name" value="DinB/YfiT-like putative metalloenzymes"/>
    <property type="match status" value="1"/>
</dbReference>
<proteinExistence type="predicted"/>
<dbReference type="InterPro" id="IPR011466">
    <property type="entry name" value="DUF1572"/>
</dbReference>
<feature type="region of interest" description="Disordered" evidence="1">
    <location>
        <begin position="166"/>
        <end position="195"/>
    </location>
</feature>
<sequence>METPDSQAWIGAIAATVASYRHMIDATVAQLSDAELHAHPAPGINSVAILLRHLGGNLRSRWTDFLTTDGEKPDRDRDAEFQEWEGDRAALLAHFDAGWDALSSAIKQINPSNIDQRIFIRGERHTIPQALTRSITHITYHVGQIAIVARMVHDGPWHWLTIAPGQSQQHNQRTWGTASSRSIFEDPDAKGDASS</sequence>
<dbReference type="InterPro" id="IPR034660">
    <property type="entry name" value="DinB/YfiT-like"/>
</dbReference>
<accession>A0A518C8I5</accession>
<keyword evidence="3" id="KW-1185">Reference proteome</keyword>
<organism evidence="2 3">
    <name type="scientific">Bremerella volcania</name>
    <dbReference type="NCBI Taxonomy" id="2527984"/>
    <lineage>
        <taxon>Bacteria</taxon>
        <taxon>Pseudomonadati</taxon>
        <taxon>Planctomycetota</taxon>
        <taxon>Planctomycetia</taxon>
        <taxon>Pirellulales</taxon>
        <taxon>Pirellulaceae</taxon>
        <taxon>Bremerella</taxon>
    </lineage>
</organism>
<evidence type="ECO:0000256" key="1">
    <source>
        <dbReference type="SAM" id="MobiDB-lite"/>
    </source>
</evidence>
<dbReference type="AlphaFoldDB" id="A0A518C8I5"/>
<dbReference type="RefSeq" id="WP_144972986.1">
    <property type="nucleotide sequence ID" value="NZ_CP036289.1"/>
</dbReference>
<feature type="compositionally biased region" description="Polar residues" evidence="1">
    <location>
        <begin position="166"/>
        <end position="182"/>
    </location>
</feature>